<proteinExistence type="predicted"/>
<protein>
    <recommendedName>
        <fullName evidence="3">BTB domain-containing protein</fullName>
    </recommendedName>
</protein>
<reference evidence="1" key="1">
    <citation type="submission" date="2023-03" db="EMBL/GenBank/DDBJ databases">
        <title>Massive genome expansion in bonnet fungi (Mycena s.s.) driven by repeated elements and novel gene families across ecological guilds.</title>
        <authorList>
            <consortium name="Lawrence Berkeley National Laboratory"/>
            <person name="Harder C.B."/>
            <person name="Miyauchi S."/>
            <person name="Viragh M."/>
            <person name="Kuo A."/>
            <person name="Thoen E."/>
            <person name="Andreopoulos B."/>
            <person name="Lu D."/>
            <person name="Skrede I."/>
            <person name="Drula E."/>
            <person name="Henrissat B."/>
            <person name="Morin E."/>
            <person name="Kohler A."/>
            <person name="Barry K."/>
            <person name="LaButti K."/>
            <person name="Morin E."/>
            <person name="Salamov A."/>
            <person name="Lipzen A."/>
            <person name="Mereny Z."/>
            <person name="Hegedus B."/>
            <person name="Baldrian P."/>
            <person name="Stursova M."/>
            <person name="Weitz H."/>
            <person name="Taylor A."/>
            <person name="Grigoriev I.V."/>
            <person name="Nagy L.G."/>
            <person name="Martin F."/>
            <person name="Kauserud H."/>
        </authorList>
    </citation>
    <scope>NUCLEOTIDE SEQUENCE</scope>
    <source>
        <strain evidence="1">CBHHK182m</strain>
    </source>
</reference>
<dbReference type="Gene3D" id="3.30.710.10">
    <property type="entry name" value="Potassium Channel Kv1.1, Chain A"/>
    <property type="match status" value="1"/>
</dbReference>
<gene>
    <name evidence="1" type="ORF">B0H16DRAFT_1594531</name>
</gene>
<dbReference type="EMBL" id="JARKIB010000195">
    <property type="protein sequence ID" value="KAJ7725324.1"/>
    <property type="molecule type" value="Genomic_DNA"/>
</dbReference>
<comment type="caution">
    <text evidence="1">The sequence shown here is derived from an EMBL/GenBank/DDBJ whole genome shotgun (WGS) entry which is preliminary data.</text>
</comment>
<name>A0AAD7HQW4_9AGAR</name>
<evidence type="ECO:0000313" key="1">
    <source>
        <dbReference type="EMBL" id="KAJ7725324.1"/>
    </source>
</evidence>
<dbReference type="InterPro" id="IPR011333">
    <property type="entry name" value="SKP1/BTB/POZ_sf"/>
</dbReference>
<evidence type="ECO:0008006" key="3">
    <source>
        <dbReference type="Google" id="ProtNLM"/>
    </source>
</evidence>
<sequence>MHSSVFRDMCQLALPADEPMVEGCPVVILPGDTAEDWTLFLGVLYPKAYSTELPTVRLVAAILRLSKKYDFPRFREDCVRRLKQEFPTTFAEFDKVRSKWTFFQDEVDTLLGILSLARDVDLHSIRPQLYCSIIEMYMHAILDPKNTSLIPSDRFACLMGAVSLMKLQFTTTLSWLDFKTKPPHIPSGTCTQHDKCSQGAKAIFLSIANPLPAYWIFDKWNQRWDPHLCRACRSKAKEIYDAGRETCWKELPAAFGLPDWEELKALDFE</sequence>
<organism evidence="1 2">
    <name type="scientific">Mycena metata</name>
    <dbReference type="NCBI Taxonomy" id="1033252"/>
    <lineage>
        <taxon>Eukaryota</taxon>
        <taxon>Fungi</taxon>
        <taxon>Dikarya</taxon>
        <taxon>Basidiomycota</taxon>
        <taxon>Agaricomycotina</taxon>
        <taxon>Agaricomycetes</taxon>
        <taxon>Agaricomycetidae</taxon>
        <taxon>Agaricales</taxon>
        <taxon>Marasmiineae</taxon>
        <taxon>Mycenaceae</taxon>
        <taxon>Mycena</taxon>
    </lineage>
</organism>
<dbReference type="Proteomes" id="UP001215598">
    <property type="component" value="Unassembled WGS sequence"/>
</dbReference>
<dbReference type="AlphaFoldDB" id="A0AAD7HQW4"/>
<keyword evidence="2" id="KW-1185">Reference proteome</keyword>
<accession>A0AAD7HQW4</accession>
<evidence type="ECO:0000313" key="2">
    <source>
        <dbReference type="Proteomes" id="UP001215598"/>
    </source>
</evidence>